<evidence type="ECO:0000256" key="3">
    <source>
        <dbReference type="ARBA" id="ARBA00015084"/>
    </source>
</evidence>
<sequence>MIRAVVLGAGAGGGFPQWNSGGAGCRRARAGDPACRPRTQCGLAVTGDDRHWFLVNASPDLPQQLRECAMLHPAGGVRSSPVAGVVLCGGEVDAVAGLLSLRERHPFRLHATAPVLSLLDANPIFEVLDRAIVSRHAEMPDEPFPLRAPDGTPAGLTATLFAVPGKAPLYREAEAGIEVGGDGTSAGLALSDGTATLFFVPGCAAMTPALRERLRGAALLLFDGTLWDDEEMRRGGLGPKTGRRMGHMPVSGPGGTLDVFADGGAGRRVLIHLNNSNPLLQDDSPERAEAARAGWEVAFDGMELVL</sequence>
<dbReference type="PROSITE" id="PS51257">
    <property type="entry name" value="PROKAR_LIPOPROTEIN"/>
    <property type="match status" value="1"/>
</dbReference>
<organism evidence="8 9">
    <name type="scientific">Rhizosaccharibacter radicis</name>
    <dbReference type="NCBI Taxonomy" id="2782605"/>
    <lineage>
        <taxon>Bacteria</taxon>
        <taxon>Pseudomonadati</taxon>
        <taxon>Pseudomonadota</taxon>
        <taxon>Alphaproteobacteria</taxon>
        <taxon>Acetobacterales</taxon>
        <taxon>Acetobacteraceae</taxon>
        <taxon>Rhizosaccharibacter</taxon>
    </lineage>
</organism>
<dbReference type="NCBIfam" id="TIGR02108">
    <property type="entry name" value="PQQ_syn_pqqB"/>
    <property type="match status" value="1"/>
</dbReference>
<evidence type="ECO:0000256" key="6">
    <source>
        <dbReference type="HAMAP-Rule" id="MF_00653"/>
    </source>
</evidence>
<dbReference type="RefSeq" id="WP_422920528.1">
    <property type="nucleotide sequence ID" value="NZ_JAMZEJ010000008.1"/>
</dbReference>
<evidence type="ECO:0000256" key="4">
    <source>
        <dbReference type="ARBA" id="ARBA00022448"/>
    </source>
</evidence>
<dbReference type="Gene3D" id="3.60.15.10">
    <property type="entry name" value="Ribonuclease Z/Hydroxyacylglutathione hydrolase-like"/>
    <property type="match status" value="1"/>
</dbReference>
<evidence type="ECO:0000256" key="1">
    <source>
        <dbReference type="ARBA" id="ARBA00004886"/>
    </source>
</evidence>
<keyword evidence="5 6" id="KW-0884">PQQ biosynthesis</keyword>
<dbReference type="InterPro" id="IPR011842">
    <property type="entry name" value="PQQ_synth_PqqB"/>
</dbReference>
<dbReference type="SUPFAM" id="SSF56281">
    <property type="entry name" value="Metallo-hydrolase/oxidoreductase"/>
    <property type="match status" value="1"/>
</dbReference>
<evidence type="ECO:0000313" key="9">
    <source>
        <dbReference type="Proteomes" id="UP001524547"/>
    </source>
</evidence>
<dbReference type="InterPro" id="IPR036866">
    <property type="entry name" value="RibonucZ/Hydroxyglut_hydro"/>
</dbReference>
<comment type="caution">
    <text evidence="8">The sequence shown here is derived from an EMBL/GenBank/DDBJ whole genome shotgun (WGS) entry which is preliminary data.</text>
</comment>
<dbReference type="Proteomes" id="UP001524547">
    <property type="component" value="Unassembled WGS sequence"/>
</dbReference>
<evidence type="ECO:0000259" key="7">
    <source>
        <dbReference type="Pfam" id="PF12706"/>
    </source>
</evidence>
<comment type="similarity">
    <text evidence="2 6">Belongs to the PqqB family.</text>
</comment>
<evidence type="ECO:0000256" key="2">
    <source>
        <dbReference type="ARBA" id="ARBA00008481"/>
    </source>
</evidence>
<feature type="domain" description="Metallo-beta-lactamase" evidence="7">
    <location>
        <begin position="51"/>
        <end position="272"/>
    </location>
</feature>
<protein>
    <recommendedName>
        <fullName evidence="3 6">Coenzyme PQQ synthesis protein B</fullName>
    </recommendedName>
    <alternativeName>
        <fullName evidence="6">Pyrroloquinoline quinone biosynthesis protein B</fullName>
    </alternativeName>
</protein>
<comment type="function">
    <text evidence="6">May be involved in the transport of PQQ or its precursor to the periplasm.</text>
</comment>
<reference evidence="8 9" key="1">
    <citation type="submission" date="2022-06" db="EMBL/GenBank/DDBJ databases">
        <title>Rhizosaccharibacter gen. nov. sp. nov. KSS12, endophytic bacteria isolated from sugarcane.</title>
        <authorList>
            <person name="Pitiwittayakul N."/>
        </authorList>
    </citation>
    <scope>NUCLEOTIDE SEQUENCE [LARGE SCALE GENOMIC DNA]</scope>
    <source>
        <strain evidence="8 9">KSS12</strain>
    </source>
</reference>
<keyword evidence="9" id="KW-1185">Reference proteome</keyword>
<accession>A0ABT1VZL4</accession>
<evidence type="ECO:0000256" key="5">
    <source>
        <dbReference type="ARBA" id="ARBA00022905"/>
    </source>
</evidence>
<gene>
    <name evidence="6 8" type="primary">pqqB</name>
    <name evidence="8" type="ORF">NFI88_13100</name>
</gene>
<name>A0ABT1VZL4_9PROT</name>
<dbReference type="EMBL" id="JAMZEJ010000008">
    <property type="protein sequence ID" value="MCQ8241772.1"/>
    <property type="molecule type" value="Genomic_DNA"/>
</dbReference>
<comment type="pathway">
    <text evidence="1 6">Cofactor biosynthesis; pyrroloquinoline quinone biosynthesis.</text>
</comment>
<dbReference type="Pfam" id="PF12706">
    <property type="entry name" value="Lactamase_B_2"/>
    <property type="match status" value="1"/>
</dbReference>
<evidence type="ECO:0000313" key="8">
    <source>
        <dbReference type="EMBL" id="MCQ8241772.1"/>
    </source>
</evidence>
<dbReference type="HAMAP" id="MF_00653">
    <property type="entry name" value="PQQ_syn_PqqB"/>
    <property type="match status" value="1"/>
</dbReference>
<proteinExistence type="inferred from homology"/>
<keyword evidence="4 6" id="KW-0813">Transport</keyword>
<dbReference type="InterPro" id="IPR001279">
    <property type="entry name" value="Metallo-B-lactamas"/>
</dbReference>